<dbReference type="CDD" id="cd00378">
    <property type="entry name" value="SHMT"/>
    <property type="match status" value="1"/>
</dbReference>
<comment type="cofactor">
    <cofactor evidence="1 6">
        <name>pyridoxal 5'-phosphate</name>
        <dbReference type="ChEBI" id="CHEBI:597326"/>
    </cofactor>
</comment>
<comment type="pathway">
    <text evidence="6">One-carbon metabolism; tetrahydrofolate interconversion.</text>
</comment>
<feature type="site" description="Plays an important role in substrate specificity" evidence="6">
    <location>
        <position position="246"/>
    </location>
</feature>
<comment type="caution">
    <text evidence="8">The sequence shown here is derived from an EMBL/GenBank/DDBJ whole genome shotgun (WGS) entry which is preliminary data.</text>
</comment>
<reference evidence="9" key="1">
    <citation type="journal article" date="2019" name="Int. J. Syst. Evol. Microbiol.">
        <title>The Global Catalogue of Microorganisms (GCM) 10K type strain sequencing project: providing services to taxonomists for standard genome sequencing and annotation.</title>
        <authorList>
            <consortium name="The Broad Institute Genomics Platform"/>
            <consortium name="The Broad Institute Genome Sequencing Center for Infectious Disease"/>
            <person name="Wu L."/>
            <person name="Ma J."/>
        </authorList>
    </citation>
    <scope>NUCLEOTIDE SEQUENCE [LARGE SCALE GENOMIC DNA]</scope>
    <source>
        <strain evidence="9">CGMCC 1.12192</strain>
    </source>
</reference>
<evidence type="ECO:0000313" key="8">
    <source>
        <dbReference type="EMBL" id="MFC4827267.1"/>
    </source>
</evidence>
<dbReference type="SUPFAM" id="SSF53383">
    <property type="entry name" value="PLP-dependent transferases"/>
    <property type="match status" value="1"/>
</dbReference>
<keyword evidence="9" id="KW-1185">Reference proteome</keyword>
<evidence type="ECO:0000256" key="3">
    <source>
        <dbReference type="ARBA" id="ARBA00022563"/>
    </source>
</evidence>
<dbReference type="EMBL" id="JBHSJC010000001">
    <property type="protein sequence ID" value="MFC4827267.1"/>
    <property type="molecule type" value="Genomic_DNA"/>
</dbReference>
<dbReference type="PANTHER" id="PTHR11680">
    <property type="entry name" value="SERINE HYDROXYMETHYLTRANSFERASE"/>
    <property type="match status" value="1"/>
</dbReference>
<dbReference type="Pfam" id="PF00464">
    <property type="entry name" value="SHMT"/>
    <property type="match status" value="1"/>
</dbReference>
<evidence type="ECO:0000259" key="7">
    <source>
        <dbReference type="Pfam" id="PF00464"/>
    </source>
</evidence>
<dbReference type="Gene3D" id="3.90.1150.10">
    <property type="entry name" value="Aspartate Aminotransferase, domain 1"/>
    <property type="match status" value="1"/>
</dbReference>
<dbReference type="InterPro" id="IPR001085">
    <property type="entry name" value="Ser_HO-MeTrfase"/>
</dbReference>
<dbReference type="InterPro" id="IPR039429">
    <property type="entry name" value="SHMT-like_dom"/>
</dbReference>
<keyword evidence="6" id="KW-0963">Cytoplasm</keyword>
<keyword evidence="3 6" id="KW-0554">One-carbon metabolism</keyword>
<gene>
    <name evidence="6 8" type="primary">glyA</name>
    <name evidence="8" type="ORF">ACFPER_00590</name>
</gene>
<organism evidence="8 9">
    <name type="scientific">Agromyces aurantiacus</name>
    <dbReference type="NCBI Taxonomy" id="165814"/>
    <lineage>
        <taxon>Bacteria</taxon>
        <taxon>Bacillati</taxon>
        <taxon>Actinomycetota</taxon>
        <taxon>Actinomycetes</taxon>
        <taxon>Micrococcales</taxon>
        <taxon>Microbacteriaceae</taxon>
        <taxon>Agromyces</taxon>
    </lineage>
</organism>
<comment type="caution">
    <text evidence="6">Lacks conserved residue(s) required for the propagation of feature annotation.</text>
</comment>
<dbReference type="Proteomes" id="UP001595960">
    <property type="component" value="Unassembled WGS sequence"/>
</dbReference>
<evidence type="ECO:0000313" key="9">
    <source>
        <dbReference type="Proteomes" id="UP001595960"/>
    </source>
</evidence>
<comment type="catalytic activity">
    <reaction evidence="6">
        <text>(6R)-5,10-methylene-5,6,7,8-tetrahydrofolate + glycine + H2O = (6S)-5,6,7,8-tetrahydrofolate + L-serine</text>
        <dbReference type="Rhea" id="RHEA:15481"/>
        <dbReference type="ChEBI" id="CHEBI:15377"/>
        <dbReference type="ChEBI" id="CHEBI:15636"/>
        <dbReference type="ChEBI" id="CHEBI:33384"/>
        <dbReference type="ChEBI" id="CHEBI:57305"/>
        <dbReference type="ChEBI" id="CHEBI:57453"/>
        <dbReference type="EC" id="2.1.2.1"/>
    </reaction>
</comment>
<dbReference type="InterPro" id="IPR049943">
    <property type="entry name" value="Ser_HO-MeTrfase-like"/>
</dbReference>
<dbReference type="NCBIfam" id="NF000586">
    <property type="entry name" value="PRK00011.1"/>
    <property type="match status" value="1"/>
</dbReference>
<feature type="binding site" evidence="6">
    <location>
        <position position="138"/>
    </location>
    <ligand>
        <name>(6S)-5,6,7,8-tetrahydrofolate</name>
        <dbReference type="ChEBI" id="CHEBI:57453"/>
    </ligand>
</feature>
<dbReference type="RefSeq" id="WP_275588155.1">
    <property type="nucleotide sequence ID" value="NZ_JAFBBW010000001.1"/>
</dbReference>
<keyword evidence="6" id="KW-0028">Amino-acid biosynthesis</keyword>
<evidence type="ECO:0000256" key="6">
    <source>
        <dbReference type="HAMAP-Rule" id="MF_00051"/>
    </source>
</evidence>
<comment type="subunit">
    <text evidence="6">Homodimer.</text>
</comment>
<dbReference type="Gene3D" id="3.40.640.10">
    <property type="entry name" value="Type I PLP-dependent aspartate aminotransferase-like (Major domain)"/>
    <property type="match status" value="1"/>
</dbReference>
<protein>
    <recommendedName>
        <fullName evidence="6">Serine hydroxymethyltransferase</fullName>
        <shortName evidence="6">SHMT</shortName>
        <shortName evidence="6">Serine methylase</shortName>
        <ecNumber evidence="6">2.1.2.1</ecNumber>
    </recommendedName>
</protein>
<dbReference type="PIRSF" id="PIRSF000412">
    <property type="entry name" value="SHMT"/>
    <property type="match status" value="1"/>
</dbReference>
<feature type="modified residue" description="N6-(pyridoxal phosphate)lysine" evidence="6">
    <location>
        <position position="247"/>
    </location>
</feature>
<feature type="domain" description="Serine hydroxymethyltransferase-like" evidence="7">
    <location>
        <begin position="25"/>
        <end position="407"/>
    </location>
</feature>
<name>A0ABV9R209_9MICO</name>
<feature type="binding site" evidence="6">
    <location>
        <begin position="142"/>
        <end position="144"/>
    </location>
    <ligand>
        <name>(6S)-5,6,7,8-tetrahydrofolate</name>
        <dbReference type="ChEBI" id="CHEBI:57453"/>
    </ligand>
</feature>
<dbReference type="InterPro" id="IPR015421">
    <property type="entry name" value="PyrdxlP-dep_Trfase_major"/>
</dbReference>
<dbReference type="PANTHER" id="PTHR11680:SF35">
    <property type="entry name" value="SERINE HYDROXYMETHYLTRANSFERASE 1"/>
    <property type="match status" value="1"/>
</dbReference>
<evidence type="ECO:0000256" key="5">
    <source>
        <dbReference type="ARBA" id="ARBA00022898"/>
    </source>
</evidence>
<dbReference type="PROSITE" id="PS00096">
    <property type="entry name" value="SHMT"/>
    <property type="match status" value="1"/>
</dbReference>
<sequence length="439" mass="46620">MAESLTTDAPADAVAGAASVFNQPLAEVDPEIAEVLEQELNRQRTTLEMIASENFVPVSVLQSQGSVLTNKYAEGYPGRRYYGGCEFVDVAENLAIARAKSLFGAEYANVQPHSGATANAAVLSAIATPGDTILGLELAHGGHLTHGMKLNFSGKLYNAVSYGVDPETFLVDMDVVRDKAREHKPQVIIAGWSAYPRQLDFAAFREIADEVGAKLWVDMAHFAGLVAAGLHPNPVPHADVVSSTVHKTIGGPRSGFILSRDMELAKKLNSNVFPGQQGGPLMHVIAAKATAFKIAASEEFKDRQARTIRGAGILASRLVADDSRAAGVDVLTGGTDVHLVLADLRTSELDGQQAEDRLHEVGITVNRNAVPFDPRPPMVTSGLRIGTPALATRGFGDAEFTEVADVIALALQANPDVAALRSRVTALTDAFPLYPGLQQ</sequence>
<dbReference type="GO" id="GO:0004372">
    <property type="term" value="F:glycine hydroxymethyltransferase activity"/>
    <property type="evidence" value="ECO:0007669"/>
    <property type="project" value="UniProtKB-EC"/>
</dbReference>
<evidence type="ECO:0000256" key="1">
    <source>
        <dbReference type="ARBA" id="ARBA00001933"/>
    </source>
</evidence>
<comment type="pathway">
    <text evidence="6">Amino-acid biosynthesis; glycine biosynthesis; glycine from L-serine: step 1/1.</text>
</comment>
<keyword evidence="5 6" id="KW-0663">Pyridoxal phosphate</keyword>
<dbReference type="InterPro" id="IPR015422">
    <property type="entry name" value="PyrdxlP-dep_Trfase_small"/>
</dbReference>
<proteinExistence type="inferred from homology"/>
<accession>A0ABV9R209</accession>
<evidence type="ECO:0000256" key="4">
    <source>
        <dbReference type="ARBA" id="ARBA00022679"/>
    </source>
</evidence>
<dbReference type="InterPro" id="IPR019798">
    <property type="entry name" value="Ser_HO-MeTrfase_PLP_BS"/>
</dbReference>
<comment type="subcellular location">
    <subcellularLocation>
        <location evidence="6">Cytoplasm</location>
    </subcellularLocation>
</comment>
<keyword evidence="4 6" id="KW-0808">Transferase</keyword>
<comment type="function">
    <text evidence="6">Catalyzes the reversible interconversion of serine and glycine with tetrahydrofolate (THF) serving as the one-carbon carrier. This reaction serves as the major source of one-carbon groups required for the biosynthesis of purines, thymidylate, methionine, and other important biomolecules. Also exhibits THF-independent aldolase activity toward beta-hydroxyamino acids, producing glycine and aldehydes, via a retro-aldol mechanism.</text>
</comment>
<comment type="similarity">
    <text evidence="2 6">Belongs to the SHMT family.</text>
</comment>
<dbReference type="EC" id="2.1.2.1" evidence="6"/>
<dbReference type="HAMAP" id="MF_00051">
    <property type="entry name" value="SHMT"/>
    <property type="match status" value="1"/>
</dbReference>
<evidence type="ECO:0000256" key="2">
    <source>
        <dbReference type="ARBA" id="ARBA00006376"/>
    </source>
</evidence>
<dbReference type="InterPro" id="IPR015424">
    <property type="entry name" value="PyrdxlP-dep_Trfase"/>
</dbReference>